<organism evidence="4 5">
    <name type="scientific">Plasmodium falciparum Vietnam Oak-Knoll</name>
    <name type="common">FVO</name>
    <dbReference type="NCBI Taxonomy" id="1036723"/>
    <lineage>
        <taxon>Eukaryota</taxon>
        <taxon>Sar</taxon>
        <taxon>Alveolata</taxon>
        <taxon>Apicomplexa</taxon>
        <taxon>Aconoidasida</taxon>
        <taxon>Haemosporida</taxon>
        <taxon>Plasmodiidae</taxon>
        <taxon>Plasmodium</taxon>
        <taxon>Plasmodium (Laverania)</taxon>
    </lineage>
</organism>
<feature type="region of interest" description="Disordered" evidence="1">
    <location>
        <begin position="806"/>
        <end position="829"/>
    </location>
</feature>
<feature type="compositionally biased region" description="Basic and acidic residues" evidence="1">
    <location>
        <begin position="146"/>
        <end position="163"/>
    </location>
</feature>
<evidence type="ECO:0000313" key="4">
    <source>
        <dbReference type="EMBL" id="ETW17239.1"/>
    </source>
</evidence>
<evidence type="ECO:0000313" key="5">
    <source>
        <dbReference type="Proteomes" id="UP000030690"/>
    </source>
</evidence>
<proteinExistence type="predicted"/>
<feature type="region of interest" description="Disordered" evidence="1">
    <location>
        <begin position="634"/>
        <end position="676"/>
    </location>
</feature>
<evidence type="ECO:0000256" key="1">
    <source>
        <dbReference type="SAM" id="MobiDB-lite"/>
    </source>
</evidence>
<feature type="transmembrane region" description="Helical" evidence="2">
    <location>
        <begin position="6"/>
        <end position="24"/>
    </location>
</feature>
<feature type="region of interest" description="Disordered" evidence="1">
    <location>
        <begin position="848"/>
        <end position="880"/>
    </location>
</feature>
<feature type="transmembrane region" description="Helical" evidence="2">
    <location>
        <begin position="2658"/>
        <end position="2676"/>
    </location>
</feature>
<protein>
    <recommendedName>
        <fullName evidence="3">Protein kinase domain-containing protein</fullName>
    </recommendedName>
</protein>
<dbReference type="GO" id="GO:0005524">
    <property type="term" value="F:ATP binding"/>
    <property type="evidence" value="ECO:0007669"/>
    <property type="project" value="InterPro"/>
</dbReference>
<feature type="region of interest" description="Disordered" evidence="1">
    <location>
        <begin position="1667"/>
        <end position="1706"/>
    </location>
</feature>
<dbReference type="SUPFAM" id="SSF56112">
    <property type="entry name" value="Protein kinase-like (PK-like)"/>
    <property type="match status" value="1"/>
</dbReference>
<reference evidence="4 5" key="2">
    <citation type="submission" date="2013-02" db="EMBL/GenBank/DDBJ databases">
        <title>The Genome Sequence of Plasmodium falciparum Vietnam Oak-Knoll (FVO).</title>
        <authorList>
            <consortium name="The Broad Institute Genome Sequencing Platform"/>
            <consortium name="The Broad Institute Genome Sequencing Center for Infectious Disease"/>
            <person name="Neafsey D."/>
            <person name="Cheeseman I."/>
            <person name="Volkman S."/>
            <person name="Adams J."/>
            <person name="Walker B."/>
            <person name="Young S.K."/>
            <person name="Zeng Q."/>
            <person name="Gargeya S."/>
            <person name="Fitzgerald M."/>
            <person name="Haas B."/>
            <person name="Abouelleil A."/>
            <person name="Alvarado L."/>
            <person name="Arachchi H.M."/>
            <person name="Berlin A.M."/>
            <person name="Chapman S.B."/>
            <person name="Dewar J."/>
            <person name="Goldberg J."/>
            <person name="Griggs A."/>
            <person name="Gujja S."/>
            <person name="Hansen M."/>
            <person name="Howarth C."/>
            <person name="Imamovic A."/>
            <person name="Larimer J."/>
            <person name="McCowan C."/>
            <person name="Murphy C."/>
            <person name="Neiman D."/>
            <person name="Pearson M."/>
            <person name="Priest M."/>
            <person name="Roberts A."/>
            <person name="Saif S."/>
            <person name="Shea T."/>
            <person name="Sisk P."/>
            <person name="Sykes S."/>
            <person name="Wortman J."/>
            <person name="Nusbaum C."/>
            <person name="Birren B."/>
        </authorList>
    </citation>
    <scope>NUCLEOTIDE SEQUENCE [LARGE SCALE GENOMIC DNA]</scope>
    <source>
        <strain evidence="5">Vietnam Oak-Knoll (FVO)</strain>
    </source>
</reference>
<dbReference type="Gene3D" id="1.10.510.10">
    <property type="entry name" value="Transferase(Phosphotransferase) domain 1"/>
    <property type="match status" value="1"/>
</dbReference>
<reference evidence="4 5" key="1">
    <citation type="submission" date="2013-02" db="EMBL/GenBank/DDBJ databases">
        <title>The Genome Annotation of Plasmodium falciparum Vietnam Oak-Knoll (FVO).</title>
        <authorList>
            <consortium name="The Broad Institute Genome Sequencing Platform"/>
            <consortium name="The Broad Institute Genome Sequencing Center for Infectious Disease"/>
            <person name="Neafsey D."/>
            <person name="Hoffman S."/>
            <person name="Volkman S."/>
            <person name="Rosenthal P."/>
            <person name="Walker B."/>
            <person name="Young S.K."/>
            <person name="Zeng Q."/>
            <person name="Gargeya S."/>
            <person name="Fitzgerald M."/>
            <person name="Haas B."/>
            <person name="Abouelleil A."/>
            <person name="Allen A.W."/>
            <person name="Alvarado L."/>
            <person name="Arachchi H.M."/>
            <person name="Berlin A.M."/>
            <person name="Chapman S.B."/>
            <person name="Gainer-Dewar J."/>
            <person name="Goldberg J."/>
            <person name="Griggs A."/>
            <person name="Gujja S."/>
            <person name="Hansen M."/>
            <person name="Howarth C."/>
            <person name="Imamovic A."/>
            <person name="Ireland A."/>
            <person name="Larimer J."/>
            <person name="McCowan C."/>
            <person name="Murphy C."/>
            <person name="Pearson M."/>
            <person name="Poon T.W."/>
            <person name="Priest M."/>
            <person name="Roberts A."/>
            <person name="Saif S."/>
            <person name="Shea T."/>
            <person name="Sisk P."/>
            <person name="Sykes S."/>
            <person name="Wortman J."/>
            <person name="Nusbaum C."/>
            <person name="Birren B."/>
        </authorList>
    </citation>
    <scope>NUCLEOTIDE SEQUENCE [LARGE SCALE GENOMIC DNA]</scope>
    <source>
        <strain evidence="5">Vietnam Oak-Knoll (FVO)</strain>
    </source>
</reference>
<feature type="compositionally biased region" description="Basic and acidic residues" evidence="1">
    <location>
        <begin position="1671"/>
        <end position="1691"/>
    </location>
</feature>
<feature type="compositionally biased region" description="Basic and acidic residues" evidence="1">
    <location>
        <begin position="58"/>
        <end position="73"/>
    </location>
</feature>
<dbReference type="GO" id="GO:0004672">
    <property type="term" value="F:protein kinase activity"/>
    <property type="evidence" value="ECO:0007669"/>
    <property type="project" value="InterPro"/>
</dbReference>
<dbReference type="Proteomes" id="UP000030690">
    <property type="component" value="Unassembled WGS sequence"/>
</dbReference>
<feature type="compositionally biased region" description="Low complexity" evidence="1">
    <location>
        <begin position="102"/>
        <end position="122"/>
    </location>
</feature>
<keyword evidence="2" id="KW-0812">Transmembrane</keyword>
<feature type="compositionally biased region" description="Polar residues" evidence="1">
    <location>
        <begin position="819"/>
        <end position="828"/>
    </location>
</feature>
<sequence>MNFFLFFRNIFLLNTIIFILNQYIKRKDYGFRFFIFSLKIKSSKEEFTKNVHRKATNTKEDKSAYKNEKKEIPYRNNNKRKDKNKKGNDNKKILEKGLKDTNSNIKSSTSSNTISNVSSKLSDNSNISNTFTNIKIQKLKDKHNKKNSDIKNVSTDKKKENDNNKNNNNKKNNKKIPIIYIPFNDIKNSPYIRGKLKLVYVKSFYEECQKELYEAKFQFFKNNKIYISTFAVVKNTLSENIDQTEKWVTADMKILQKNSYNISVTCNDSHEKQIQDISFTKQEKEEFELMRKSLKNVVNITYDHFLYNIDTFYNAKRKYLEYINFFFRNPHIKSNMDIKKNISSNITIQKDNILLKRLGSFNKTKYILFRRMQRNNRIMCMVLTDPKRLENRFILYNMLRDHIIEKEGFKDVIIFETDDNNIYNYDSKLSKDIRILSNKFEFEILMDEHAYINNPYEYFYLNKYIPVHFELQNKGIINYNNIFSWLCEHFINNSQYKYYYPHFYLSKHSDKNDMGIRNISFYQKEDAYTFIENNKKNINKNDKCKTYDTCEKDDTYRTDKKSKLKNINRIYNTKYALSKKKNRNHKNNEINNICSHKKEEKHMFNNYNISYNNMKYINKHNKFSFLELKEKLKSDNNEREDKKKKDESFEKNETHLMNNDDNNIGDDEFNSEVNNDNNGSYESNFFYDMINEISNKIENSDSYLNEEDIYWDDDIFFDTNEYIDDTSTITTSTNNNNIRTDQNGDNKKDDSNKDIISIQKVNDSTEVNESNKIDDTKKGESYTLNNIKGYITKFKDFIQNKSESYVTTKNKSIDDKSKQTSGDQNYLSDANKEKEKIIFSDGTLEKGNLDKSNMSDSEGKLDGNHMKNNEDGNLSAENVSSDEKKIYDKSKDDIFLDDKLKGNHFLDDKLKGENFIVDNLSYNSNFYSRKKSFSTDNLATVKKASPGEYLSDDEQSENDSIFRSLEDSSFDNEIGSFYQRRPEGYFSNDKMYDSDDESLPKPQTNDLLALKGKPKHEDISPSGEELQYDTCSTHSNISDVHSEPIISQRDRNFQDVTIQNNINSNSKETQSVGDDIKTYDIHENSNKSNFVIDEDKKNGKEEDLNTYKSLSFLPKKMVVGQIVQEWEDMFIIDWLLGDDIFCVIKLEFFDKSINKKIEMEYLKVLNGFTLVDNKKLPIIHTGKKELTVKANIFPYYSDIRFFYHNENIDNSVVHTYNNEIFENELKSYLLLVHHLINARNSPCRNYKNVKYFYNEDTFNLSHINFISNKMLSITYECALQVLNWEIPYGIVKKNDNCISKFVFNNLQHKINKDIYPYAIQIKKLDINNSIDFAMDNREFIQNYVDLKYDILLKTSSKLFTLHTLGLVHSNIKADNFLIEYLNKEYYELYIYLKNFNNIVEEGKCNNFKGSSVYMAPEKLKTYFYHIVNKFKSDVFSLGLSLSTVLIENGFFLKSAAKRKISLSLDKYALNIIKRNPMVYLWIKSSNPFKKKRFDKSKHRSYKKVSVHIMEKLLSNKYVYKWIHNRSPSFDYAQAEKHMQLLEKHVPQQFITKESNIKINKIEDNKNVYNQNIQNKITYDKNMEQTSEKHNITMNKKRERVNFVDACTVHSEDTKKNQDTFNFPSKKKHVYLLDKEKKDYDSTLGMNIEVSFSQLSTISDHSTKQNNVINKNDIKENSGDIKENSEKTEPIKRKGILKKSPSDSNSENDLKDLINRIKMKYFNESCRNIKNSIVGTIMKIFSIEYEKYRPDIFDIYSLIKKDITYIKDKDDNVKNLLTILQKIREPDMVSILKQKINGSDYIMYKMVILKALLFYGYFTLYERLSYEFKIYEHQIFPLRENNEDTFGTIIERCMHRFNFNEWSNLLIVQHIYNNYMSKKKYTNLYINLHILNIKPNDEKKKEMEELYDKHMTEVFKDIDYNDNVNNFLLYMKKESEDISNTLKEKNNMKTGWDNFHINYDDIYDKHDEKDLSLIRKTILKLDNSVIRDMNINLAILLNDMFWKHKNRCKGVNYNHMKVKYADNTIKEFNIQKNPIIDLHKPIGSIVKGLIKNDDIMISKGHTNINTLDYIIPINIHLDVILQNSLHFVYTSTLIKCAEKMDKKGIIYHRDITYNRKKETIKIKIGLISNSYFYLNVDISYLRYHEITLKDIIYFIYRNYKSELNKSVRSNIEKRSFLFFDCLLVNEYNTFFYNNSTKKLIKETSFNKLISQLYNINLNDPEYIIKSTINYYNHRKSNMPLISLVTISHTIHERWNGIKKQTDYILQPSINNYSDEYNEELIDPSKLKFKNPSLNIKENMNRIIMRNRYEGYQYRLVKCFDFLHKKNISYYKDQHTTNLFDQIIIPAVFIHLKNDDISKINIKLALEDRKIKFNIITDIMNLQIYENQIFTLTDFMYLIFRWLETYISFNDRDHCTFLTDRTQISQYDLVLSIETGKDKINILYKNNEGVIKFIFQNILKNHQVNQYTSEFLMSAIKLNKLKLFFVLKDELKYIFPDIPEGLYFHLKESNYKIINCLKYLDGKNVKLLENNIYDDSYVPVKIKFMNVTVIYRIKKDNFKNIIYNFTKYEVLKHYGKQLFTRFISPINDIENKFRYLFLRDLSYYIDIPRDIKRDKDDFMVSMDSNVYNALNEKHNIYMNNYSSIIEKMITYMNVTYTEPVFIVCVVSYNIMQFIFYMYNKMSLY</sequence>
<evidence type="ECO:0000256" key="2">
    <source>
        <dbReference type="SAM" id="Phobius"/>
    </source>
</evidence>
<keyword evidence="2" id="KW-1133">Transmembrane helix</keyword>
<feature type="compositionally biased region" description="Basic and acidic residues" evidence="1">
    <location>
        <begin position="857"/>
        <end position="870"/>
    </location>
</feature>
<feature type="region of interest" description="Disordered" evidence="1">
    <location>
        <begin position="138"/>
        <end position="172"/>
    </location>
</feature>
<accession>A0A024V444</accession>
<feature type="region of interest" description="Disordered" evidence="1">
    <location>
        <begin position="58"/>
        <end position="122"/>
    </location>
</feature>
<feature type="region of interest" description="Disordered" evidence="1">
    <location>
        <begin position="985"/>
        <end position="1007"/>
    </location>
</feature>
<dbReference type="FunFam" id="1.10.510.10:FF:000793">
    <property type="entry name" value="Serine/threonine protein kinase"/>
    <property type="match status" value="1"/>
</dbReference>
<feature type="compositionally biased region" description="Basic and acidic residues" evidence="1">
    <location>
        <begin position="634"/>
        <end position="654"/>
    </location>
</feature>
<keyword evidence="2" id="KW-0472">Membrane</keyword>
<feature type="compositionally biased region" description="Basic and acidic residues" evidence="1">
    <location>
        <begin position="85"/>
        <end position="99"/>
    </location>
</feature>
<dbReference type="EMBL" id="KI925134">
    <property type="protein sequence ID" value="ETW17239.1"/>
    <property type="molecule type" value="Genomic_DNA"/>
</dbReference>
<name>A0A024V444_PLAFA</name>
<evidence type="ECO:0000259" key="3">
    <source>
        <dbReference type="PROSITE" id="PS50011"/>
    </source>
</evidence>
<dbReference type="InterPro" id="IPR000719">
    <property type="entry name" value="Prot_kinase_dom"/>
</dbReference>
<feature type="compositionally biased region" description="Low complexity" evidence="1">
    <location>
        <begin position="727"/>
        <end position="741"/>
    </location>
</feature>
<feature type="domain" description="Protein kinase" evidence="3">
    <location>
        <begin position="1130"/>
        <end position="1540"/>
    </location>
</feature>
<feature type="region of interest" description="Disordered" evidence="1">
    <location>
        <begin position="727"/>
        <end position="751"/>
    </location>
</feature>
<gene>
    <name evidence="4" type="ORF">PFFVO_04063</name>
</gene>
<feature type="compositionally biased region" description="Basic and acidic residues" evidence="1">
    <location>
        <begin position="742"/>
        <end position="751"/>
    </location>
</feature>
<dbReference type="PROSITE" id="PS50011">
    <property type="entry name" value="PROTEIN_KINASE_DOM"/>
    <property type="match status" value="1"/>
</dbReference>
<dbReference type="InterPro" id="IPR011009">
    <property type="entry name" value="Kinase-like_dom_sf"/>
</dbReference>
<dbReference type="OrthoDB" id="4062651at2759"/>